<sequence>MSPSLRGAQDQLGAPRAQFRMHWPAVVWAVLWLTPLVVAALILATGSPGTAVALLVVLWLVISLPLTWFLRRHRMILTDRAIVMGAFVPGVAPDVLFYSDVDTSTIRTWSNLRAYLRSSGRTAFTSGELITPLSGLGVTLRVRRSGRLQGGRLVEDDLVASLGGTVELFALGGSAERFIGALVPLLVAAGVPGAEEVPRTALPPGRLSGRKDSHRTEIPGWPAPQQAERFEDLPAEVQESLRRRMSKG</sequence>
<organism evidence="3 4">
    <name type="scientific">Candidatus Brachybacterium intestinipullorum</name>
    <dbReference type="NCBI Taxonomy" id="2838512"/>
    <lineage>
        <taxon>Bacteria</taxon>
        <taxon>Bacillati</taxon>
        <taxon>Actinomycetota</taxon>
        <taxon>Actinomycetes</taxon>
        <taxon>Micrococcales</taxon>
        <taxon>Dermabacteraceae</taxon>
        <taxon>Brachybacterium</taxon>
    </lineage>
</organism>
<name>A0A9D2TGJ9_9MICO</name>
<dbReference type="EMBL" id="DWWC01000112">
    <property type="protein sequence ID" value="HJC69219.1"/>
    <property type="molecule type" value="Genomic_DNA"/>
</dbReference>
<protein>
    <submittedName>
        <fullName evidence="3">Uncharacterized protein</fullName>
    </submittedName>
</protein>
<feature type="transmembrane region" description="Helical" evidence="2">
    <location>
        <begin position="50"/>
        <end position="70"/>
    </location>
</feature>
<dbReference type="AlphaFoldDB" id="A0A9D2TGJ9"/>
<feature type="region of interest" description="Disordered" evidence="1">
    <location>
        <begin position="197"/>
        <end position="232"/>
    </location>
</feature>
<feature type="transmembrane region" description="Helical" evidence="2">
    <location>
        <begin position="21"/>
        <end position="44"/>
    </location>
</feature>
<reference evidence="3" key="1">
    <citation type="journal article" date="2021" name="PeerJ">
        <title>Extensive microbial diversity within the chicken gut microbiome revealed by metagenomics and culture.</title>
        <authorList>
            <person name="Gilroy R."/>
            <person name="Ravi A."/>
            <person name="Getino M."/>
            <person name="Pursley I."/>
            <person name="Horton D.L."/>
            <person name="Alikhan N.F."/>
            <person name="Baker D."/>
            <person name="Gharbi K."/>
            <person name="Hall N."/>
            <person name="Watson M."/>
            <person name="Adriaenssens E.M."/>
            <person name="Foster-Nyarko E."/>
            <person name="Jarju S."/>
            <person name="Secka A."/>
            <person name="Antonio M."/>
            <person name="Oren A."/>
            <person name="Chaudhuri R.R."/>
            <person name="La Ragione R."/>
            <person name="Hildebrand F."/>
            <person name="Pallen M.J."/>
        </authorList>
    </citation>
    <scope>NUCLEOTIDE SEQUENCE</scope>
    <source>
        <strain evidence="3">CHK130-7132</strain>
    </source>
</reference>
<keyword evidence="2" id="KW-1133">Transmembrane helix</keyword>
<keyword evidence="2" id="KW-0472">Membrane</keyword>
<keyword evidence="2" id="KW-0812">Transmembrane</keyword>
<reference evidence="3" key="2">
    <citation type="submission" date="2021-04" db="EMBL/GenBank/DDBJ databases">
        <authorList>
            <person name="Gilroy R."/>
        </authorList>
    </citation>
    <scope>NUCLEOTIDE SEQUENCE</scope>
    <source>
        <strain evidence="3">CHK130-7132</strain>
    </source>
</reference>
<evidence type="ECO:0000313" key="4">
    <source>
        <dbReference type="Proteomes" id="UP000823854"/>
    </source>
</evidence>
<proteinExistence type="predicted"/>
<comment type="caution">
    <text evidence="3">The sequence shown here is derived from an EMBL/GenBank/DDBJ whole genome shotgun (WGS) entry which is preliminary data.</text>
</comment>
<evidence type="ECO:0000256" key="1">
    <source>
        <dbReference type="SAM" id="MobiDB-lite"/>
    </source>
</evidence>
<dbReference type="Proteomes" id="UP000823854">
    <property type="component" value="Unassembled WGS sequence"/>
</dbReference>
<accession>A0A9D2TGJ9</accession>
<evidence type="ECO:0000313" key="3">
    <source>
        <dbReference type="EMBL" id="HJC69219.1"/>
    </source>
</evidence>
<evidence type="ECO:0000256" key="2">
    <source>
        <dbReference type="SAM" id="Phobius"/>
    </source>
</evidence>
<gene>
    <name evidence="3" type="ORF">H9932_06030</name>
</gene>